<name>A0ABP5QA76_9MICO</name>
<accession>A0ABP5QA76</accession>
<evidence type="ECO:0000313" key="1">
    <source>
        <dbReference type="EMBL" id="GAA2228166.1"/>
    </source>
</evidence>
<dbReference type="Proteomes" id="UP001500929">
    <property type="component" value="Unassembled WGS sequence"/>
</dbReference>
<evidence type="ECO:0000313" key="2">
    <source>
        <dbReference type="Proteomes" id="UP001500929"/>
    </source>
</evidence>
<dbReference type="RefSeq" id="WP_259478573.1">
    <property type="nucleotide sequence ID" value="NZ_BAAAQY010000003.1"/>
</dbReference>
<dbReference type="EMBL" id="BAAAQY010000003">
    <property type="protein sequence ID" value="GAA2228166.1"/>
    <property type="molecule type" value="Genomic_DNA"/>
</dbReference>
<keyword evidence="2" id="KW-1185">Reference proteome</keyword>
<proteinExistence type="predicted"/>
<comment type="caution">
    <text evidence="1">The sequence shown here is derived from an EMBL/GenBank/DDBJ whole genome shotgun (WGS) entry which is preliminary data.</text>
</comment>
<gene>
    <name evidence="1" type="ORF">GCM10009851_10620</name>
</gene>
<protein>
    <submittedName>
        <fullName evidence="1">Uncharacterized protein</fullName>
    </submittedName>
</protein>
<sequence>MSAPADLAFRFDSRLDPLVFEAFLPGGTLRPLVEYAFSDYPVDLHFRRDWVSGSQHATLHVGLNRLLDLEFRQGVVRLHPLRALRREFGFDEAWLGWRPVGEVWDEALELFLDQAVPWAAESRGAMGAMAPSRFHPGTRTRWCIAQDFAPQFRDDALRKRVFAGLKADIEEAFDPSPIEAFPHPMKVEAVVLYVDEAGDLLIGDVHPRRASEVPWSTGIALVNARMLRLWLEHDPDAVAALAATVRTRVALGLLPPETPLPGASPTVVPIVQVQSGMSARLRANAVAVAERLAERGVDDVHEVRVIEWSLSGRETVRSPLG</sequence>
<reference evidence="2" key="1">
    <citation type="journal article" date="2019" name="Int. J. Syst. Evol. Microbiol.">
        <title>The Global Catalogue of Microorganisms (GCM) 10K type strain sequencing project: providing services to taxonomists for standard genome sequencing and annotation.</title>
        <authorList>
            <consortium name="The Broad Institute Genomics Platform"/>
            <consortium name="The Broad Institute Genome Sequencing Center for Infectious Disease"/>
            <person name="Wu L."/>
            <person name="Ma J."/>
        </authorList>
    </citation>
    <scope>NUCLEOTIDE SEQUENCE [LARGE SCALE GENOMIC DNA]</scope>
    <source>
        <strain evidence="2">JCM 16117</strain>
    </source>
</reference>
<organism evidence="1 2">
    <name type="scientific">Herbiconiux moechotypicola</name>
    <dbReference type="NCBI Taxonomy" id="637393"/>
    <lineage>
        <taxon>Bacteria</taxon>
        <taxon>Bacillati</taxon>
        <taxon>Actinomycetota</taxon>
        <taxon>Actinomycetes</taxon>
        <taxon>Micrococcales</taxon>
        <taxon>Microbacteriaceae</taxon>
        <taxon>Herbiconiux</taxon>
    </lineage>
</organism>